<dbReference type="Proteomes" id="UP000019373">
    <property type="component" value="Unassembled WGS sequence"/>
</dbReference>
<feature type="compositionally biased region" description="Polar residues" evidence="5">
    <location>
        <begin position="1"/>
        <end position="14"/>
    </location>
</feature>
<dbReference type="InterPro" id="IPR049453">
    <property type="entry name" value="Memb_transporter_dom"/>
</dbReference>
<evidence type="ECO:0000256" key="4">
    <source>
        <dbReference type="ARBA" id="ARBA00023136"/>
    </source>
</evidence>
<dbReference type="OrthoDB" id="68611at2759"/>
<protein>
    <recommendedName>
        <fullName evidence="7">Integral membrane bound transporter domain-containing protein</fullName>
    </recommendedName>
</protein>
<feature type="compositionally biased region" description="Low complexity" evidence="5">
    <location>
        <begin position="55"/>
        <end position="64"/>
    </location>
</feature>
<keyword evidence="3 6" id="KW-1133">Transmembrane helix</keyword>
<dbReference type="OMA" id="INEHFRH"/>
<feature type="region of interest" description="Disordered" evidence="5">
    <location>
        <begin position="1"/>
        <end position="24"/>
    </location>
</feature>
<gene>
    <name evidence="8" type="ORF">EPUS_04736</name>
</gene>
<evidence type="ECO:0000256" key="5">
    <source>
        <dbReference type="SAM" id="MobiDB-lite"/>
    </source>
</evidence>
<keyword evidence="9" id="KW-1185">Reference proteome</keyword>
<dbReference type="GO" id="GO:0016020">
    <property type="term" value="C:membrane"/>
    <property type="evidence" value="ECO:0007669"/>
    <property type="project" value="UniProtKB-SubCell"/>
</dbReference>
<dbReference type="Pfam" id="PF13515">
    <property type="entry name" value="FUSC_2"/>
    <property type="match status" value="1"/>
</dbReference>
<keyword evidence="2 6" id="KW-0812">Transmembrane</keyword>
<reference evidence="9" key="1">
    <citation type="journal article" date="2014" name="BMC Genomics">
        <title>Genome characteristics reveal the impact of lichenization on lichen-forming fungus Endocarpon pusillum Hedwig (Verrucariales, Ascomycota).</title>
        <authorList>
            <person name="Wang Y.-Y."/>
            <person name="Liu B."/>
            <person name="Zhang X.-Y."/>
            <person name="Zhou Q.-M."/>
            <person name="Zhang T."/>
            <person name="Li H."/>
            <person name="Yu Y.-F."/>
            <person name="Zhang X.-L."/>
            <person name="Hao X.-Y."/>
            <person name="Wang M."/>
            <person name="Wang L."/>
            <person name="Wei J.-C."/>
        </authorList>
    </citation>
    <scope>NUCLEOTIDE SEQUENCE [LARGE SCALE GENOMIC DNA]</scope>
    <source>
        <strain evidence="9">Z07020 / HMAS-L-300199</strain>
    </source>
</reference>
<evidence type="ECO:0000313" key="9">
    <source>
        <dbReference type="Proteomes" id="UP000019373"/>
    </source>
</evidence>
<feature type="region of interest" description="Disordered" evidence="5">
    <location>
        <begin position="44"/>
        <end position="64"/>
    </location>
</feature>
<comment type="subcellular location">
    <subcellularLocation>
        <location evidence="1">Membrane</location>
        <topology evidence="1">Multi-pass membrane protein</topology>
    </subcellularLocation>
</comment>
<dbReference type="HOGENOM" id="CLU_001127_0_0_1"/>
<feature type="transmembrane region" description="Helical" evidence="6">
    <location>
        <begin position="672"/>
        <end position="691"/>
    </location>
</feature>
<feature type="transmembrane region" description="Helical" evidence="6">
    <location>
        <begin position="261"/>
        <end position="281"/>
    </location>
</feature>
<dbReference type="PANTHER" id="PTHR47804:SF1">
    <property type="entry name" value="DUF2421 DOMAIN-CONTAINING PROTEIN"/>
    <property type="match status" value="1"/>
</dbReference>
<accession>U1GED9</accession>
<evidence type="ECO:0000256" key="3">
    <source>
        <dbReference type="ARBA" id="ARBA00022989"/>
    </source>
</evidence>
<dbReference type="eggNOG" id="KOG4711">
    <property type="taxonomic scope" value="Eukaryota"/>
</dbReference>
<dbReference type="PANTHER" id="PTHR47804">
    <property type="entry name" value="60S RIBOSOMAL PROTEIN L19"/>
    <property type="match status" value="1"/>
</dbReference>
<dbReference type="AlphaFoldDB" id="U1GED9"/>
<evidence type="ECO:0000259" key="7">
    <source>
        <dbReference type="Pfam" id="PF13515"/>
    </source>
</evidence>
<feature type="transmembrane region" description="Helical" evidence="6">
    <location>
        <begin position="163"/>
        <end position="188"/>
    </location>
</feature>
<proteinExistence type="predicted"/>
<evidence type="ECO:0000313" key="8">
    <source>
        <dbReference type="EMBL" id="ERF70458.1"/>
    </source>
</evidence>
<feature type="transmembrane region" description="Helical" evidence="6">
    <location>
        <begin position="813"/>
        <end position="836"/>
    </location>
</feature>
<sequence length="1055" mass="116883">MAASSAGSSPTSDAPQIPRRNLRQATLIIPQTGRRVKRRITLHEVDGHNDETSSPEESTSDTTPLLVRTRTNSATWRRKRGTLSVGQTAKLRALEKIMGVKHFLMSDVGKGVFKCSLAYLLGSMATFVPFLRDSLGHQDGKHMVATITVYFHPARSLGSMFDALICAFAAFVYAAFISITSMSVSAFFSDTLDLMPVGHVIVLIVFCGGGLGFIGWVKQRKGDALVNVACSLASLAIITVITKEGAVQAGNFSFAKINQVLKMVVMGVVATMAVSLVIFPVSGRLNLRKNITSVTDSLADMLALIASSFLSGFEQELEETPFKNIAERHLQTYSTLAKNLKEARYEHYVVGTERQYRIEAKLVHCVQRVTQSIGGLRSAAAMQFTVSRQTVALAKHGQNKTYSAYSTPSSGVGPFATPPARTSSGDFAGILSAIDELSDEDNANDEYLNGQLSSYSVGFRSPLEIFSLFIHHLGPSMRSLAFTLKEILDEQPFRQGVKHEVTVSPKFRTSLDRAIELYTGARREALKAVYDQKDMNRDRPVEVEADWEEVAASCGHFSFSLLEVAEQVKEYLLILDELQLEVEERPAGRTWSWLKFWRPQTKSHPGSDEPEAQHMIDDPDAAGLPVKISAERRLIDTHILSEKDKEKPTIKQRIFGRLWSALSIFRRDDTKFAIKVGVGAAIYAMPSFIVATRPIYGQWRGEWGLLSYMLVCSMTIGASNTTGYSRFLGTCLGAVCAIAAWEISNGNPFLLAFLGWCMSFWTAYIIVGKGKGPMGRFIMLTYNLSALYAYSLSVQDEDDDGDEGGTHPIISEIAFHRVLAVLSGCIWGLIITRLVWPISARQKLKDGLSLLWLRMGLIWKRDPLMTITDGETPNQYMNLREEFELQRFLSTLEKLQASAKSEFELKGPFPDAQYSRILKSTGRILDAFHAMNVVILKDLTTSQGETALLKATARERAQLCSRISHLFSVLASSMALSYPLNDALPNTEHTRDRLLARIFAYRKSEASANGTSDEDFGLLYTYALVTGQLSCEIKEILMEIEGLFGVLDEDLLKLQ</sequence>
<feature type="transmembrane region" description="Helical" evidence="6">
    <location>
        <begin position="194"/>
        <end position="217"/>
    </location>
</feature>
<dbReference type="EMBL" id="KE721317">
    <property type="protein sequence ID" value="ERF70458.1"/>
    <property type="molecule type" value="Genomic_DNA"/>
</dbReference>
<feature type="transmembrane region" description="Helical" evidence="6">
    <location>
        <begin position="703"/>
        <end position="720"/>
    </location>
</feature>
<evidence type="ECO:0000256" key="6">
    <source>
        <dbReference type="SAM" id="Phobius"/>
    </source>
</evidence>
<name>U1GED9_ENDPU</name>
<evidence type="ECO:0000256" key="1">
    <source>
        <dbReference type="ARBA" id="ARBA00004141"/>
    </source>
</evidence>
<dbReference type="GeneID" id="19239690"/>
<feature type="transmembrane region" description="Helical" evidence="6">
    <location>
        <begin position="224"/>
        <end position="241"/>
    </location>
</feature>
<organism evidence="8 9">
    <name type="scientific">Endocarpon pusillum (strain Z07020 / HMAS-L-300199)</name>
    <name type="common">Lichen-forming fungus</name>
    <dbReference type="NCBI Taxonomy" id="1263415"/>
    <lineage>
        <taxon>Eukaryota</taxon>
        <taxon>Fungi</taxon>
        <taxon>Dikarya</taxon>
        <taxon>Ascomycota</taxon>
        <taxon>Pezizomycotina</taxon>
        <taxon>Eurotiomycetes</taxon>
        <taxon>Chaetothyriomycetidae</taxon>
        <taxon>Verrucariales</taxon>
        <taxon>Verrucariaceae</taxon>
        <taxon>Endocarpon</taxon>
    </lineage>
</organism>
<keyword evidence="4 6" id="KW-0472">Membrane</keyword>
<evidence type="ECO:0000256" key="2">
    <source>
        <dbReference type="ARBA" id="ARBA00022692"/>
    </source>
</evidence>
<dbReference type="InterPro" id="IPR052430">
    <property type="entry name" value="IVT-Associated"/>
</dbReference>
<feature type="transmembrane region" description="Helical" evidence="6">
    <location>
        <begin position="749"/>
        <end position="767"/>
    </location>
</feature>
<dbReference type="RefSeq" id="XP_007803916.1">
    <property type="nucleotide sequence ID" value="XM_007805725.1"/>
</dbReference>
<feature type="domain" description="Integral membrane bound transporter" evidence="7">
    <location>
        <begin position="695"/>
        <end position="831"/>
    </location>
</feature>